<comment type="caution">
    <text evidence="3">The sequence shown here is derived from an EMBL/GenBank/DDBJ whole genome shotgun (WGS) entry which is preliminary data.</text>
</comment>
<proteinExistence type="predicted"/>
<feature type="signal peptide" evidence="2">
    <location>
        <begin position="1"/>
        <end position="19"/>
    </location>
</feature>
<gene>
    <name evidence="3" type="ORF">A2024_07550</name>
</gene>
<feature type="chain" id="PRO_5009520954" description="Periplasmic heavy metal sensor" evidence="2">
    <location>
        <begin position="20"/>
        <end position="176"/>
    </location>
</feature>
<evidence type="ECO:0000313" key="3">
    <source>
        <dbReference type="EMBL" id="OGF14188.1"/>
    </source>
</evidence>
<dbReference type="Proteomes" id="UP000177230">
    <property type="component" value="Unassembled WGS sequence"/>
</dbReference>
<dbReference type="AlphaFoldDB" id="A0A1F5RIG9"/>
<name>A0A1F5RIG9_9BACT</name>
<reference evidence="3 4" key="1">
    <citation type="journal article" date="2016" name="Nat. Commun.">
        <title>Thousands of microbial genomes shed light on interconnected biogeochemical processes in an aquifer system.</title>
        <authorList>
            <person name="Anantharaman K."/>
            <person name="Brown C.T."/>
            <person name="Hug L.A."/>
            <person name="Sharon I."/>
            <person name="Castelle C.J."/>
            <person name="Probst A.J."/>
            <person name="Thomas B.C."/>
            <person name="Singh A."/>
            <person name="Wilkins M.J."/>
            <person name="Karaoz U."/>
            <person name="Brodie E.L."/>
            <person name="Williams K.H."/>
            <person name="Hubbard S.S."/>
            <person name="Banfield J.F."/>
        </authorList>
    </citation>
    <scope>NUCLEOTIDE SEQUENCE [LARGE SCALE GENOMIC DNA]</scope>
</reference>
<feature type="coiled-coil region" evidence="1">
    <location>
        <begin position="76"/>
        <end position="123"/>
    </location>
</feature>
<protein>
    <recommendedName>
        <fullName evidence="5">Periplasmic heavy metal sensor</fullName>
    </recommendedName>
</protein>
<evidence type="ECO:0000256" key="1">
    <source>
        <dbReference type="SAM" id="Coils"/>
    </source>
</evidence>
<evidence type="ECO:0008006" key="5">
    <source>
        <dbReference type="Google" id="ProtNLM"/>
    </source>
</evidence>
<evidence type="ECO:0000256" key="2">
    <source>
        <dbReference type="SAM" id="SignalP"/>
    </source>
</evidence>
<evidence type="ECO:0000313" key="4">
    <source>
        <dbReference type="Proteomes" id="UP000177230"/>
    </source>
</evidence>
<sequence length="176" mass="21334">MIKTMLMLFLLFTSLPAMGQTRMTVMLQEYDSLCPPECPPPPEHRERRMLEAVRVTRMTEMLKLSNQQISKFFPKLKQMEEDQREVRRKHRALVAQLEDLMIRKAKDQELKVKLDSLDKLQKETIKNMEKVHQELDAMLTVQQRAMWRIFDQNFDEEIRQMVIQVKEKRYRRVRQQ</sequence>
<keyword evidence="2" id="KW-0732">Signal</keyword>
<accession>A0A1F5RIG9</accession>
<organism evidence="3 4">
    <name type="scientific">Candidatus Edwardsbacteria bacterium GWF2_54_11</name>
    <dbReference type="NCBI Taxonomy" id="1817851"/>
    <lineage>
        <taxon>Bacteria</taxon>
        <taxon>Candidatus Edwardsiibacteriota</taxon>
    </lineage>
</organism>
<dbReference type="EMBL" id="MFFM01000007">
    <property type="protein sequence ID" value="OGF14188.1"/>
    <property type="molecule type" value="Genomic_DNA"/>
</dbReference>
<keyword evidence="1" id="KW-0175">Coiled coil</keyword>